<keyword evidence="8" id="KW-0832">Ubl conjugation</keyword>
<dbReference type="InterPro" id="IPR036317">
    <property type="entry name" value="Cullin_homology_sf"/>
</dbReference>
<evidence type="ECO:0000256" key="2">
    <source>
        <dbReference type="ARBA" id="ARBA00006019"/>
    </source>
</evidence>
<evidence type="ECO:0000256" key="3">
    <source>
        <dbReference type="ARBA" id="ARBA00022499"/>
    </source>
</evidence>
<comment type="pathway">
    <text evidence="1">Protein modification; protein ubiquitination.</text>
</comment>
<dbReference type="Proteomes" id="UP000614350">
    <property type="component" value="Unassembled WGS sequence"/>
</dbReference>
<evidence type="ECO:0000256" key="5">
    <source>
        <dbReference type="ARBA" id="ARBA00022581"/>
    </source>
</evidence>
<dbReference type="GO" id="GO:0043161">
    <property type="term" value="P:proteasome-mediated ubiquitin-dependent protein catabolic process"/>
    <property type="evidence" value="ECO:0007669"/>
    <property type="project" value="UniProtKB-ARBA"/>
</dbReference>
<organism evidence="15 16">
    <name type="scientific">Vespula vulgaris</name>
    <name type="common">Yellow jacket</name>
    <name type="synonym">Wasp</name>
    <dbReference type="NCBI Taxonomy" id="7454"/>
    <lineage>
        <taxon>Eukaryota</taxon>
        <taxon>Metazoa</taxon>
        <taxon>Ecdysozoa</taxon>
        <taxon>Arthropoda</taxon>
        <taxon>Hexapoda</taxon>
        <taxon>Insecta</taxon>
        <taxon>Pterygota</taxon>
        <taxon>Neoptera</taxon>
        <taxon>Endopterygota</taxon>
        <taxon>Hymenoptera</taxon>
        <taxon>Apocrita</taxon>
        <taxon>Aculeata</taxon>
        <taxon>Vespoidea</taxon>
        <taxon>Vespidae</taxon>
        <taxon>Vespinae</taxon>
        <taxon>Vespula</taxon>
    </lineage>
</organism>
<dbReference type="SUPFAM" id="SSF75632">
    <property type="entry name" value="Cullin homology domain"/>
    <property type="match status" value="1"/>
</dbReference>
<keyword evidence="16" id="KW-1185">Reference proteome</keyword>
<proteinExistence type="inferred from homology"/>
<keyword evidence="9" id="KW-0090">Biological rhythms</keyword>
<sequence>MSRLGGTQVLGTAQQVKRTTAEHTAVLNFVGAKRSKLSSAVSLTEIDDIEKMTDTAAAATATTDTTQKRANFSALTVANPNGVSKISPSLASAKPGSARKLVIKNFKNKPKLPENYQEQTWEKLQEAVIAIQTSKSIRYSLEELYQAVENMCNHKMASTLYANLTILTESHVKANIEQFLAESMDRHIFLKKMNECWQSHCRQMIMIRSIFLYLDRTYVLQNPSISSIWDMGLHLFRLHIVLNNLVQTRTVEGLLMLIEKERQGDTVDRTLLKSLLRMLSDLQIYQEAFESKFLVATERLYAAEGQRLMNEHDVPEYLAHVDKRLQEENERLLHYLDTSTKWSLIHTVEKQLLSEHISSILQKGLSGLLDENRISDLSLLYNLYSRVKNGLVELCLNFNCYIKKKGKTIVIDPEKDKTMVQELLDFKDKMDNIVNTCFHKNEKFANSLKEAFEAFINQRANKPAELIAKFVDCKLRAGNKEATEEELERLLDKIMVLFRFIHGKDVFEAFYKKDLAKRLLVGKSASVDAEKSMLSKLKQECGGGFTSKLEGMFKDMELSKDINIAFKQYAGNLQHELSASNLDLTVSILTMGYWPTYPVMEVTLPTEMVQYQDVFNKFYLGKHSGRKLQWQPTLGHCVLKAWFNQGNKELQVSLFQALVLILFNDADNLSLEDIKAATNIEDGELRRTLQSLACGKARVLQKHPRGRDVADNDRFVFNAEFTNKLFRIKINQIQMKETNEEQKATEERVYQDRQYQIDAAIVRIMKMRKTLTHNLLISELYNQLKFPVKPADLKKRIESLIDRDYMERDKDNANQYNYVAGKSIEIILKEITMPHYFVSIST</sequence>
<evidence type="ECO:0000256" key="10">
    <source>
        <dbReference type="ARBA" id="ARBA00023204"/>
    </source>
</evidence>
<dbReference type="PROSITE" id="PS50069">
    <property type="entry name" value="CULLIN_2"/>
    <property type="match status" value="1"/>
</dbReference>
<dbReference type="GO" id="GO:0031625">
    <property type="term" value="F:ubiquitin protein ligase binding"/>
    <property type="evidence" value="ECO:0007669"/>
    <property type="project" value="InterPro"/>
</dbReference>
<dbReference type="FunFam" id="1.20.1310.10:FF:000003">
    <property type="entry name" value="Cullin 4A"/>
    <property type="match status" value="1"/>
</dbReference>
<dbReference type="Gene3D" id="3.30.230.130">
    <property type="entry name" value="Cullin, Chain C, Domain 2"/>
    <property type="match status" value="1"/>
</dbReference>
<dbReference type="Pfam" id="PF10557">
    <property type="entry name" value="Cullin_Nedd8"/>
    <property type="match status" value="1"/>
</dbReference>
<dbReference type="FunFam" id="1.20.1310.10:FF:000010">
    <property type="entry name" value="Cullin 4B"/>
    <property type="match status" value="1"/>
</dbReference>
<dbReference type="PANTHER" id="PTHR11932">
    <property type="entry name" value="CULLIN"/>
    <property type="match status" value="1"/>
</dbReference>
<evidence type="ECO:0000256" key="7">
    <source>
        <dbReference type="ARBA" id="ARBA00022786"/>
    </source>
</evidence>
<dbReference type="SMART" id="SM00182">
    <property type="entry name" value="CULLIN"/>
    <property type="match status" value="1"/>
</dbReference>
<dbReference type="GO" id="GO:0006281">
    <property type="term" value="P:DNA repair"/>
    <property type="evidence" value="ECO:0007669"/>
    <property type="project" value="UniProtKB-KW"/>
</dbReference>
<evidence type="ECO:0000313" key="16">
    <source>
        <dbReference type="Proteomes" id="UP000614350"/>
    </source>
</evidence>
<keyword evidence="10" id="KW-0234">DNA repair</keyword>
<dbReference type="InterPro" id="IPR016159">
    <property type="entry name" value="Cullin_repeat-like_dom_sf"/>
</dbReference>
<evidence type="ECO:0000256" key="11">
    <source>
        <dbReference type="ARBA" id="ARBA00068304"/>
    </source>
</evidence>
<keyword evidence="5" id="KW-0945">Host-virus interaction</keyword>
<evidence type="ECO:0000313" key="15">
    <source>
        <dbReference type="EMBL" id="KAF7394881.1"/>
    </source>
</evidence>
<dbReference type="InterPro" id="IPR001373">
    <property type="entry name" value="Cullin_N"/>
</dbReference>
<evidence type="ECO:0000256" key="4">
    <source>
        <dbReference type="ARBA" id="ARBA00022553"/>
    </source>
</evidence>
<dbReference type="AlphaFoldDB" id="A0A834JUY3"/>
<evidence type="ECO:0000256" key="13">
    <source>
        <dbReference type="RuleBase" id="RU003829"/>
    </source>
</evidence>
<dbReference type="GO" id="GO:0034644">
    <property type="term" value="P:cellular response to UV"/>
    <property type="evidence" value="ECO:0007669"/>
    <property type="project" value="UniProtKB-ARBA"/>
</dbReference>
<keyword evidence="7" id="KW-0833">Ubl conjugation pathway</keyword>
<name>A0A834JUY3_VESVU</name>
<dbReference type="FunFam" id="1.10.10.10:FF:000050">
    <property type="entry name" value="Cullin 4B"/>
    <property type="match status" value="1"/>
</dbReference>
<evidence type="ECO:0000256" key="8">
    <source>
        <dbReference type="ARBA" id="ARBA00022843"/>
    </source>
</evidence>
<dbReference type="Pfam" id="PF26557">
    <property type="entry name" value="Cullin_AB"/>
    <property type="match status" value="1"/>
</dbReference>
<dbReference type="Pfam" id="PF00888">
    <property type="entry name" value="Cullin"/>
    <property type="match status" value="1"/>
</dbReference>
<dbReference type="InterPro" id="IPR019559">
    <property type="entry name" value="Cullin_neddylation_domain"/>
</dbReference>
<dbReference type="GO" id="GO:0051246">
    <property type="term" value="P:regulation of protein metabolic process"/>
    <property type="evidence" value="ECO:0007669"/>
    <property type="project" value="UniProtKB-ARBA"/>
</dbReference>
<evidence type="ECO:0000256" key="9">
    <source>
        <dbReference type="ARBA" id="ARBA00023108"/>
    </source>
</evidence>
<keyword evidence="6" id="KW-0227">DNA damage</keyword>
<comment type="similarity">
    <text evidence="2 12 13">Belongs to the cullin family.</text>
</comment>
<dbReference type="GO" id="GO:0032502">
    <property type="term" value="P:developmental process"/>
    <property type="evidence" value="ECO:0007669"/>
    <property type="project" value="UniProtKB-ARBA"/>
</dbReference>
<dbReference type="InterPro" id="IPR045093">
    <property type="entry name" value="Cullin"/>
</dbReference>
<keyword evidence="4" id="KW-0597">Phosphoprotein</keyword>
<dbReference type="PROSITE" id="PS01256">
    <property type="entry name" value="CULLIN_1"/>
    <property type="match status" value="1"/>
</dbReference>
<accession>A0A834JUY3</accession>
<dbReference type="Gene3D" id="1.10.10.10">
    <property type="entry name" value="Winged helix-like DNA-binding domain superfamily/Winged helix DNA-binding domain"/>
    <property type="match status" value="1"/>
</dbReference>
<comment type="caution">
    <text evidence="15">The sequence shown here is derived from an EMBL/GenBank/DDBJ whole genome shotgun (WGS) entry which is preliminary data.</text>
</comment>
<protein>
    <recommendedName>
        <fullName evidence="11">Cullin-4A</fullName>
    </recommendedName>
</protein>
<feature type="domain" description="Cullin family profile" evidence="14">
    <location>
        <begin position="462"/>
        <end position="693"/>
    </location>
</feature>
<dbReference type="GO" id="GO:0048511">
    <property type="term" value="P:rhythmic process"/>
    <property type="evidence" value="ECO:0007669"/>
    <property type="project" value="UniProtKB-KW"/>
</dbReference>
<reference evidence="15" key="1">
    <citation type="journal article" date="2020" name="G3 (Bethesda)">
        <title>High-Quality Assemblies for Three Invasive Social Wasps from the &lt;i&gt;Vespula&lt;/i&gt; Genus.</title>
        <authorList>
            <person name="Harrop T.W.R."/>
            <person name="Guhlin J."/>
            <person name="McLaughlin G.M."/>
            <person name="Permina E."/>
            <person name="Stockwell P."/>
            <person name="Gilligan J."/>
            <person name="Le Lec M.F."/>
            <person name="Gruber M.A.M."/>
            <person name="Quinn O."/>
            <person name="Lovegrove M."/>
            <person name="Duncan E.J."/>
            <person name="Remnant E.J."/>
            <person name="Van Eeckhoven J."/>
            <person name="Graham B."/>
            <person name="Knapp R.A."/>
            <person name="Langford K.W."/>
            <person name="Kronenberg Z."/>
            <person name="Press M.O."/>
            <person name="Eacker S.M."/>
            <person name="Wilson-Rankin E.E."/>
            <person name="Purcell J."/>
            <person name="Lester P.J."/>
            <person name="Dearden P.K."/>
        </authorList>
    </citation>
    <scope>NUCLEOTIDE SEQUENCE</scope>
    <source>
        <strain evidence="15">Marl-1</strain>
    </source>
</reference>
<dbReference type="InterPro" id="IPR036390">
    <property type="entry name" value="WH_DNA-bd_sf"/>
</dbReference>
<dbReference type="GO" id="GO:0031464">
    <property type="term" value="C:Cul4A-RING E3 ubiquitin ligase complex"/>
    <property type="evidence" value="ECO:0007669"/>
    <property type="project" value="UniProtKB-ARBA"/>
</dbReference>
<dbReference type="SMART" id="SM00884">
    <property type="entry name" value="Cullin_Nedd8"/>
    <property type="match status" value="1"/>
</dbReference>
<evidence type="ECO:0000256" key="1">
    <source>
        <dbReference type="ARBA" id="ARBA00004906"/>
    </source>
</evidence>
<evidence type="ECO:0000256" key="12">
    <source>
        <dbReference type="PROSITE-ProRule" id="PRU00330"/>
    </source>
</evidence>
<dbReference type="InterPro" id="IPR016157">
    <property type="entry name" value="Cullin_CS"/>
</dbReference>
<evidence type="ECO:0000256" key="6">
    <source>
        <dbReference type="ARBA" id="ARBA00022763"/>
    </source>
</evidence>
<dbReference type="FunFam" id="1.20.1310.10:FF:000008">
    <property type="entry name" value="Cullin 4B"/>
    <property type="match status" value="1"/>
</dbReference>
<dbReference type="InterPro" id="IPR059120">
    <property type="entry name" value="Cullin-like_AB"/>
</dbReference>
<dbReference type="Gene3D" id="1.20.1310.10">
    <property type="entry name" value="Cullin Repeats"/>
    <property type="match status" value="4"/>
</dbReference>
<dbReference type="EMBL" id="JACSEA010000008">
    <property type="protein sequence ID" value="KAF7394881.1"/>
    <property type="molecule type" value="Genomic_DNA"/>
</dbReference>
<dbReference type="FunFam" id="3.30.230.130:FF:000001">
    <property type="entry name" value="Cullin 4A"/>
    <property type="match status" value="1"/>
</dbReference>
<dbReference type="InterPro" id="IPR016158">
    <property type="entry name" value="Cullin_homology"/>
</dbReference>
<gene>
    <name evidence="15" type="ORF">HZH66_008055</name>
</gene>
<keyword evidence="3" id="KW-1017">Isopeptide bond</keyword>
<evidence type="ECO:0000259" key="14">
    <source>
        <dbReference type="PROSITE" id="PS50069"/>
    </source>
</evidence>
<dbReference type="FunFam" id="1.20.1310.10:FF:000004">
    <property type="entry name" value="Cullin 4B"/>
    <property type="match status" value="1"/>
</dbReference>
<dbReference type="SUPFAM" id="SSF74788">
    <property type="entry name" value="Cullin repeat-like"/>
    <property type="match status" value="1"/>
</dbReference>
<dbReference type="GO" id="GO:0042254">
    <property type="term" value="P:ribosome biogenesis"/>
    <property type="evidence" value="ECO:0007669"/>
    <property type="project" value="UniProtKB-ARBA"/>
</dbReference>
<dbReference type="InterPro" id="IPR036388">
    <property type="entry name" value="WH-like_DNA-bd_sf"/>
</dbReference>
<dbReference type="SUPFAM" id="SSF46785">
    <property type="entry name" value="Winged helix' DNA-binding domain"/>
    <property type="match status" value="1"/>
</dbReference>